<sequence length="1013" mass="118822">MSLVGIDFGNTKGVVALVRRKGIDVVNNEQSKRESDSFFSFSGKQRLFGYTAKAQEVQNYENTLTGMKSYLGLNYEDPQFQEILPKMGWKNFIPLKDGEVGYSFDYGVNKDGEKEQITLSSTQIGSQMFKYLKEVGKKHDASNDCVLSYPSYYSDRRKIALKTAAEITGIRVLSMISEPKAICLTWGFPKKDLPEKAKDAETVCFVDFGHSHITATVASFTKNKIQILAESHSTKVGGREIDWKFFHHVAKIIEEKFKIKLSDIQRKKSLCRFLNAVIKAKVMLSSAPKQVPFSVDCLHNDRDIFLTLQRDEYEELITPIIDEAIEVVKRAIKLSKKDIKDIKTMEIVGGSSRIPLFKSKLQEYYGKTPSMTLNATECVARGCAYHAAILSPLFMTKSITFKDSNIYPILLCWKDLVDPKSLKEENKTAEEEEKVEVELKVPENPENTIYEPIELNKSNSLNLVKRSNIVPTLKEIKFTKSVPFRLQAQYGNPEFLGQEQPEFSDIPSSNTLIGTYDIKDVPMNTEKPSLIKVRFEIDNFGIFKLRSVNLSETVMEEVKIRIKKKAKPQPPKKTEKKETEKKEEEKKEEEKKEEEKKEEEKKETEKKEEEKKEEENKEEKTEEKKETENKEEEKKEEEKKEEETETKKKEEEKTEENKETEKKEEEKEGEQKETEKKEEEKKEEAKETEKKEKEEEKEEEPQYKTKLKEVEKLRKLNTNIVDFSIPSLSMEELIKIEYEIEVQNKIIVEKLNMKNSLESYIYDLRNNLWTTWKSFVSEKKVNEIMGDLDKMEDWIYGDGFDVSKDEYENRLKTLKKEGDPIQYRFEESQKRPQLFQTIHSQVKLCLENLKKDEFDHLEEDDTAKIENYCKEMKDWAAKKQEQQKKKQLYEDIVISSQEIQNKFKEFFNNCKVIFSKPRPEPKKEEKKEEEKKDEEKKDEEKKEEEKKDEDKKDEEKKDENEGEKKEEEEKKEGEKIETEEDKKPKIENKQEKEKKINTDEINDNVDDLEVDID</sequence>
<name>A0ABQ8XCL2_9EUKA</name>
<feature type="region of interest" description="Disordered" evidence="3">
    <location>
        <begin position="563"/>
        <end position="704"/>
    </location>
</feature>
<dbReference type="Gene3D" id="3.90.640.10">
    <property type="entry name" value="Actin, Chain A, domain 4"/>
    <property type="match status" value="1"/>
</dbReference>
<dbReference type="InterPro" id="IPR013126">
    <property type="entry name" value="Hsp_70_fam"/>
</dbReference>
<evidence type="ECO:0000256" key="1">
    <source>
        <dbReference type="ARBA" id="ARBA00022741"/>
    </source>
</evidence>
<dbReference type="Gene3D" id="3.30.30.30">
    <property type="match status" value="1"/>
</dbReference>
<dbReference type="Gene3D" id="3.30.420.40">
    <property type="match status" value="2"/>
</dbReference>
<organism evidence="4 5">
    <name type="scientific">Anaeramoeba flamelloides</name>
    <dbReference type="NCBI Taxonomy" id="1746091"/>
    <lineage>
        <taxon>Eukaryota</taxon>
        <taxon>Metamonada</taxon>
        <taxon>Anaeramoebidae</taxon>
        <taxon>Anaeramoeba</taxon>
    </lineage>
</organism>
<gene>
    <name evidence="4" type="ORF">M0813_06986</name>
</gene>
<keyword evidence="2" id="KW-0067">ATP-binding</keyword>
<evidence type="ECO:0000313" key="5">
    <source>
        <dbReference type="Proteomes" id="UP001150062"/>
    </source>
</evidence>
<dbReference type="Gene3D" id="1.20.1270.10">
    <property type="match status" value="1"/>
</dbReference>
<protein>
    <recommendedName>
        <fullName evidence="6">Heat shock protein 70</fullName>
    </recommendedName>
</protein>
<keyword evidence="5" id="KW-1185">Reference proteome</keyword>
<feature type="region of interest" description="Disordered" evidence="3">
    <location>
        <begin position="915"/>
        <end position="1013"/>
    </location>
</feature>
<dbReference type="PANTHER" id="PTHR45639:SF4">
    <property type="entry name" value="HSC70CB, ISOFORM G"/>
    <property type="match status" value="1"/>
</dbReference>
<feature type="compositionally biased region" description="Basic and acidic residues" evidence="3">
    <location>
        <begin position="917"/>
        <end position="998"/>
    </location>
</feature>
<dbReference type="InterPro" id="IPR029048">
    <property type="entry name" value="HSP70_C_sf"/>
</dbReference>
<evidence type="ECO:0000313" key="4">
    <source>
        <dbReference type="EMBL" id="KAJ6230347.1"/>
    </source>
</evidence>
<evidence type="ECO:0000256" key="2">
    <source>
        <dbReference type="ARBA" id="ARBA00022840"/>
    </source>
</evidence>
<dbReference type="Pfam" id="PF00012">
    <property type="entry name" value="HSP70"/>
    <property type="match status" value="2"/>
</dbReference>
<dbReference type="EMBL" id="JAOAOG010000313">
    <property type="protein sequence ID" value="KAJ6230347.1"/>
    <property type="molecule type" value="Genomic_DNA"/>
</dbReference>
<reference evidence="4" key="1">
    <citation type="submission" date="2022-08" db="EMBL/GenBank/DDBJ databases">
        <title>Novel sulfate-reducing endosymbionts in the free-living metamonad Anaeramoeba.</title>
        <authorList>
            <person name="Jerlstrom-Hultqvist J."/>
            <person name="Cepicka I."/>
            <person name="Gallot-Lavallee L."/>
            <person name="Salas-Leiva D."/>
            <person name="Curtis B.A."/>
            <person name="Zahonova K."/>
            <person name="Pipaliya S."/>
            <person name="Dacks J."/>
            <person name="Roger A.J."/>
        </authorList>
    </citation>
    <scope>NUCLEOTIDE SEQUENCE</scope>
    <source>
        <strain evidence="4">Schooner1</strain>
    </source>
</reference>
<accession>A0ABQ8XCL2</accession>
<dbReference type="PANTHER" id="PTHR45639">
    <property type="entry name" value="HSC70CB, ISOFORM G-RELATED"/>
    <property type="match status" value="1"/>
</dbReference>
<proteinExistence type="predicted"/>
<feature type="compositionally biased region" description="Acidic residues" evidence="3">
    <location>
        <begin position="1000"/>
        <end position="1013"/>
    </location>
</feature>
<evidence type="ECO:0000256" key="3">
    <source>
        <dbReference type="SAM" id="MobiDB-lite"/>
    </source>
</evidence>
<dbReference type="PRINTS" id="PR00301">
    <property type="entry name" value="HEATSHOCK70"/>
</dbReference>
<dbReference type="InterPro" id="IPR043129">
    <property type="entry name" value="ATPase_NBD"/>
</dbReference>
<dbReference type="SUPFAM" id="SSF53067">
    <property type="entry name" value="Actin-like ATPase domain"/>
    <property type="match status" value="2"/>
</dbReference>
<evidence type="ECO:0008006" key="6">
    <source>
        <dbReference type="Google" id="ProtNLM"/>
    </source>
</evidence>
<keyword evidence="1" id="KW-0547">Nucleotide-binding</keyword>
<comment type="caution">
    <text evidence="4">The sequence shown here is derived from an EMBL/GenBank/DDBJ whole genome shotgun (WGS) entry which is preliminary data.</text>
</comment>
<dbReference type="SUPFAM" id="SSF100934">
    <property type="entry name" value="Heat shock protein 70kD (HSP70), C-terminal subdomain"/>
    <property type="match status" value="1"/>
</dbReference>
<feature type="compositionally biased region" description="Basic and acidic residues" evidence="3">
    <location>
        <begin position="572"/>
        <end position="704"/>
    </location>
</feature>
<dbReference type="Proteomes" id="UP001150062">
    <property type="component" value="Unassembled WGS sequence"/>
</dbReference>